<sequence length="74" mass="9079">MIENFLSLQHPFKITSQRIPFIIINDFHRQTKINRTFEENRTKNAIYLDYIQSIKSMIINTYIMEDVLYRRPKK</sequence>
<evidence type="ECO:0000313" key="1">
    <source>
        <dbReference type="EMBL" id="OTY53717.1"/>
    </source>
</evidence>
<evidence type="ECO:0000313" key="2">
    <source>
        <dbReference type="Proteomes" id="UP000195129"/>
    </source>
</evidence>
<gene>
    <name evidence="1" type="ORF">BK746_21905</name>
</gene>
<reference evidence="1 2" key="1">
    <citation type="submission" date="2016-10" db="EMBL/GenBank/DDBJ databases">
        <title>Comparative genomics of Bacillus thuringiensis reveals a path to pathogens against multiple invertebrate hosts.</title>
        <authorList>
            <person name="Zheng J."/>
            <person name="Gao Q."/>
            <person name="Liu H."/>
            <person name="Peng D."/>
            <person name="Ruan L."/>
            <person name="Sun M."/>
        </authorList>
    </citation>
    <scope>NUCLEOTIDE SEQUENCE [LARGE SCALE GENOMIC DNA]</scope>
    <source>
        <strain evidence="1">BGSC 4CA1</strain>
    </source>
</reference>
<proteinExistence type="predicted"/>
<comment type="caution">
    <text evidence="1">The sequence shown here is derived from an EMBL/GenBank/DDBJ whole genome shotgun (WGS) entry which is preliminary data.</text>
</comment>
<organism evidence="1 2">
    <name type="scientific">Bacillus thuringiensis serovar yosoo</name>
    <dbReference type="NCBI Taxonomy" id="180848"/>
    <lineage>
        <taxon>Bacteria</taxon>
        <taxon>Bacillati</taxon>
        <taxon>Bacillota</taxon>
        <taxon>Bacilli</taxon>
        <taxon>Bacillales</taxon>
        <taxon>Bacillaceae</taxon>
        <taxon>Bacillus</taxon>
        <taxon>Bacillus cereus group</taxon>
    </lineage>
</organism>
<protein>
    <submittedName>
        <fullName evidence="1">Uncharacterized protein</fullName>
    </submittedName>
</protein>
<accession>A0A9X6F4B0</accession>
<dbReference type="Proteomes" id="UP000195129">
    <property type="component" value="Unassembled WGS sequence"/>
</dbReference>
<dbReference type="EMBL" id="NFDN01000071">
    <property type="protein sequence ID" value="OTY53717.1"/>
    <property type="molecule type" value="Genomic_DNA"/>
</dbReference>
<name>A0A9X6F4B0_BACTU</name>
<dbReference type="AlphaFoldDB" id="A0A9X6F4B0"/>